<dbReference type="PROSITE" id="PS00705">
    <property type="entry name" value="PROK_CO2_ANHYDRASE_2"/>
    <property type="match status" value="1"/>
</dbReference>
<dbReference type="GO" id="GO:0004089">
    <property type="term" value="F:carbonate dehydratase activity"/>
    <property type="evidence" value="ECO:0007669"/>
    <property type="project" value="UniProtKB-UniRule"/>
</dbReference>
<sequence>MKRENKKSNALFEGVKEFKEKDFVIHQEIFKNLEKNQNPHTLFIGCSDSRVVPNLITKSLPGELFIIRNVANLVPFFRKDLDAHLATSSAIEYAVNVLEVENIIVCGHSNCGGCRALYASESKLKNLPMTKKWLELAQPVKALVKEKIKTEKTETCKRDELTAQLNVIEQMKHLLTFPYIKERLDKGKLNILGWYYVIETGEVFNYSPEKQIFERIE</sequence>
<name>A0A653AKM4_9BACT</name>
<keyword evidence="5 9" id="KW-0862">Zinc</keyword>
<dbReference type="GO" id="GO:0015976">
    <property type="term" value="P:carbon utilization"/>
    <property type="evidence" value="ECO:0007669"/>
    <property type="project" value="InterPro"/>
</dbReference>
<feature type="binding site" evidence="9">
    <location>
        <position position="46"/>
    </location>
    <ligand>
        <name>Zn(2+)</name>
        <dbReference type="ChEBI" id="CHEBI:29105"/>
    </ligand>
</feature>
<proteinExistence type="inferred from homology"/>
<comment type="similarity">
    <text evidence="1 10">Belongs to the beta-class carbonic anhydrase family.</text>
</comment>
<evidence type="ECO:0000256" key="10">
    <source>
        <dbReference type="RuleBase" id="RU003956"/>
    </source>
</evidence>
<evidence type="ECO:0000256" key="8">
    <source>
        <dbReference type="ARBA" id="ARBA00048348"/>
    </source>
</evidence>
<evidence type="ECO:0000256" key="2">
    <source>
        <dbReference type="ARBA" id="ARBA00012925"/>
    </source>
</evidence>
<dbReference type="PROSITE" id="PS00704">
    <property type="entry name" value="PROK_CO2_ANHYDRASE_1"/>
    <property type="match status" value="1"/>
</dbReference>
<comment type="cofactor">
    <cofactor evidence="9">
        <name>Zn(2+)</name>
        <dbReference type="ChEBI" id="CHEBI:29105"/>
    </cofactor>
    <text evidence="9">Binds 1 zinc ion per subunit.</text>
</comment>
<evidence type="ECO:0000256" key="1">
    <source>
        <dbReference type="ARBA" id="ARBA00006217"/>
    </source>
</evidence>
<dbReference type="SUPFAM" id="SSF53056">
    <property type="entry name" value="beta-carbonic anhydrase, cab"/>
    <property type="match status" value="1"/>
</dbReference>
<dbReference type="InterPro" id="IPR015892">
    <property type="entry name" value="Carbonic_anhydrase_CS"/>
</dbReference>
<dbReference type="InterPro" id="IPR001765">
    <property type="entry name" value="Carbonic_anhydrase"/>
</dbReference>
<dbReference type="SMART" id="SM00947">
    <property type="entry name" value="Pro_CA"/>
    <property type="match status" value="1"/>
</dbReference>
<evidence type="ECO:0000256" key="4">
    <source>
        <dbReference type="ARBA" id="ARBA00022723"/>
    </source>
</evidence>
<dbReference type="InterPro" id="IPR036874">
    <property type="entry name" value="Carbonic_anhydrase_sf"/>
</dbReference>
<dbReference type="FunFam" id="3.40.1050.10:FF:000003">
    <property type="entry name" value="Carbonic anhydrase"/>
    <property type="match status" value="1"/>
</dbReference>
<evidence type="ECO:0000256" key="3">
    <source>
        <dbReference type="ARBA" id="ARBA00014628"/>
    </source>
</evidence>
<dbReference type="GO" id="GO:0008270">
    <property type="term" value="F:zinc ion binding"/>
    <property type="evidence" value="ECO:0007669"/>
    <property type="project" value="UniProtKB-UniRule"/>
</dbReference>
<dbReference type="PANTHER" id="PTHR11002">
    <property type="entry name" value="CARBONIC ANHYDRASE"/>
    <property type="match status" value="1"/>
</dbReference>
<feature type="binding site" evidence="9">
    <location>
        <position position="48"/>
    </location>
    <ligand>
        <name>Zn(2+)</name>
        <dbReference type="ChEBI" id="CHEBI:29105"/>
    </ligand>
</feature>
<dbReference type="EMBL" id="UPXZ01000039">
    <property type="protein sequence ID" value="VBB48245.1"/>
    <property type="molecule type" value="Genomic_DNA"/>
</dbReference>
<dbReference type="PANTHER" id="PTHR11002:SF76">
    <property type="entry name" value="CARBONIC ANHYDRASE"/>
    <property type="match status" value="1"/>
</dbReference>
<evidence type="ECO:0000256" key="5">
    <source>
        <dbReference type="ARBA" id="ARBA00022833"/>
    </source>
</evidence>
<feature type="binding site" evidence="9">
    <location>
        <position position="108"/>
    </location>
    <ligand>
        <name>Zn(2+)</name>
        <dbReference type="ChEBI" id="CHEBI:29105"/>
    </ligand>
</feature>
<evidence type="ECO:0000256" key="7">
    <source>
        <dbReference type="ARBA" id="ARBA00031969"/>
    </source>
</evidence>
<dbReference type="CDD" id="cd00884">
    <property type="entry name" value="beta_CA_cladeB"/>
    <property type="match status" value="1"/>
</dbReference>
<evidence type="ECO:0000256" key="6">
    <source>
        <dbReference type="ARBA" id="ARBA00023239"/>
    </source>
</evidence>
<keyword evidence="4 9" id="KW-0479">Metal-binding</keyword>
<protein>
    <recommendedName>
        <fullName evidence="3 10">Carbonic anhydrase</fullName>
        <ecNumber evidence="2 10">4.2.1.1</ecNumber>
    </recommendedName>
    <alternativeName>
        <fullName evidence="7 10">Carbonate dehydratase</fullName>
    </alternativeName>
</protein>
<feature type="binding site" evidence="9">
    <location>
        <position position="111"/>
    </location>
    <ligand>
        <name>Zn(2+)</name>
        <dbReference type="ChEBI" id="CHEBI:29105"/>
    </ligand>
</feature>
<dbReference type="EC" id="4.2.1.1" evidence="2 10"/>
<comment type="function">
    <text evidence="10">Reversible hydration of carbon dioxide.</text>
</comment>
<evidence type="ECO:0000313" key="11">
    <source>
        <dbReference type="EMBL" id="VBB48245.1"/>
    </source>
</evidence>
<organism evidence="11">
    <name type="scientific">uncultured Paludibacter sp</name>
    <dbReference type="NCBI Taxonomy" id="497635"/>
    <lineage>
        <taxon>Bacteria</taxon>
        <taxon>Pseudomonadati</taxon>
        <taxon>Bacteroidota</taxon>
        <taxon>Bacteroidia</taxon>
        <taxon>Bacteroidales</taxon>
        <taxon>Paludibacteraceae</taxon>
        <taxon>Paludibacter</taxon>
        <taxon>environmental samples</taxon>
    </lineage>
</organism>
<dbReference type="Gene3D" id="3.40.1050.10">
    <property type="entry name" value="Carbonic anhydrase"/>
    <property type="match status" value="1"/>
</dbReference>
<comment type="catalytic activity">
    <reaction evidence="8 10">
        <text>hydrogencarbonate + H(+) = CO2 + H2O</text>
        <dbReference type="Rhea" id="RHEA:10748"/>
        <dbReference type="ChEBI" id="CHEBI:15377"/>
        <dbReference type="ChEBI" id="CHEBI:15378"/>
        <dbReference type="ChEBI" id="CHEBI:16526"/>
        <dbReference type="ChEBI" id="CHEBI:17544"/>
        <dbReference type="EC" id="4.2.1.1"/>
    </reaction>
</comment>
<dbReference type="Pfam" id="PF00484">
    <property type="entry name" value="Pro_CA"/>
    <property type="match status" value="1"/>
</dbReference>
<evidence type="ECO:0000256" key="9">
    <source>
        <dbReference type="PIRSR" id="PIRSR601765-1"/>
    </source>
</evidence>
<keyword evidence="6 10" id="KW-0456">Lyase</keyword>
<dbReference type="InterPro" id="IPR045066">
    <property type="entry name" value="Beta_CA_cladeB"/>
</dbReference>
<gene>
    <name evidence="11" type="ORF">TRIP_D440263</name>
</gene>
<dbReference type="AlphaFoldDB" id="A0A653AKM4"/>
<reference evidence="11" key="1">
    <citation type="submission" date="2018-07" db="EMBL/GenBank/DDBJ databases">
        <authorList>
            <consortium name="Genoscope - CEA"/>
            <person name="William W."/>
        </authorList>
    </citation>
    <scope>NUCLEOTIDE SEQUENCE</scope>
    <source>
        <strain evidence="11">IK1</strain>
    </source>
</reference>
<accession>A0A653AKM4</accession>